<dbReference type="AlphaFoldDB" id="A0AA38ZFB9"/>
<feature type="transmembrane region" description="Helical" evidence="2">
    <location>
        <begin position="196"/>
        <end position="215"/>
    </location>
</feature>
<organism evidence="3 4">
    <name type="scientific">Vitis rotundifolia</name>
    <name type="common">Muscadine grape</name>
    <dbReference type="NCBI Taxonomy" id="103349"/>
    <lineage>
        <taxon>Eukaryota</taxon>
        <taxon>Viridiplantae</taxon>
        <taxon>Streptophyta</taxon>
        <taxon>Embryophyta</taxon>
        <taxon>Tracheophyta</taxon>
        <taxon>Spermatophyta</taxon>
        <taxon>Magnoliopsida</taxon>
        <taxon>eudicotyledons</taxon>
        <taxon>Gunneridae</taxon>
        <taxon>Pentapetalae</taxon>
        <taxon>rosids</taxon>
        <taxon>Vitales</taxon>
        <taxon>Vitaceae</taxon>
        <taxon>Viteae</taxon>
        <taxon>Vitis</taxon>
    </lineage>
</organism>
<evidence type="ECO:0000313" key="3">
    <source>
        <dbReference type="EMBL" id="KAJ9687299.1"/>
    </source>
</evidence>
<dbReference type="EMBL" id="JARBHA010000012">
    <property type="protein sequence ID" value="KAJ9687299.1"/>
    <property type="molecule type" value="Genomic_DNA"/>
</dbReference>
<accession>A0AA38ZFB9</accession>
<dbReference type="Proteomes" id="UP001168098">
    <property type="component" value="Unassembled WGS sequence"/>
</dbReference>
<evidence type="ECO:0000256" key="2">
    <source>
        <dbReference type="SAM" id="Phobius"/>
    </source>
</evidence>
<keyword evidence="2" id="KW-0812">Transmembrane</keyword>
<reference evidence="3 4" key="1">
    <citation type="journal article" date="2023" name="BMC Biotechnol.">
        <title>Vitis rotundifolia cv Carlos genome sequencing.</title>
        <authorList>
            <person name="Huff M."/>
            <person name="Hulse-Kemp A."/>
            <person name="Scheffler B."/>
            <person name="Youngblood R."/>
            <person name="Simpson S."/>
            <person name="Babiker E."/>
            <person name="Staton M."/>
        </authorList>
    </citation>
    <scope>NUCLEOTIDE SEQUENCE [LARGE SCALE GENOMIC DNA]</scope>
    <source>
        <tissue evidence="3">Leaf</tissue>
    </source>
</reference>
<keyword evidence="2" id="KW-0472">Membrane</keyword>
<protein>
    <submittedName>
        <fullName evidence="3">Uncharacterized protein</fullName>
    </submittedName>
</protein>
<keyword evidence="4" id="KW-1185">Reference proteome</keyword>
<evidence type="ECO:0000256" key="1">
    <source>
        <dbReference type="SAM" id="MobiDB-lite"/>
    </source>
</evidence>
<comment type="caution">
    <text evidence="3">The sequence shown here is derived from an EMBL/GenBank/DDBJ whole genome shotgun (WGS) entry which is preliminary data.</text>
</comment>
<dbReference type="PANTHER" id="PTHR45523">
    <property type="entry name" value="TETRATRICOPEPTIDE REPEAT (TPR)-CONTAINING PROTEIN-RELATED"/>
    <property type="match status" value="1"/>
</dbReference>
<proteinExistence type="predicted"/>
<gene>
    <name evidence="3" type="ORF">PVL29_015974</name>
</gene>
<sequence>MLEGRGLKKMDDWVQQGGEQWYACGSESSVLKLDLWQVAVVFTLLLLCLLHSFSFISANMEGDIRAGEHFEKELQQEYMEAQSLGHQRLRSAFENEKGLNVDQVRKMRKTLRGDQVNKVFKIAHMMLLTWLILLVDEFERKSSSLHEDKGYDDSVSSVPRIPSRNDSSLELGTPFTATEVGTSSISRSKLGSPPAANSWLGSLFATIIGILKISISNVHIRYEDSIINPGHPFSSGVILAKLAAATMDEQGMKTSTPVVP</sequence>
<keyword evidence="2" id="KW-1133">Transmembrane helix</keyword>
<name>A0AA38ZFB9_VITRO</name>
<dbReference type="PANTHER" id="PTHR45523:SF2">
    <property type="entry name" value="OS02G0470600 PROTEIN"/>
    <property type="match status" value="1"/>
</dbReference>
<feature type="transmembrane region" description="Helical" evidence="2">
    <location>
        <begin position="116"/>
        <end position="135"/>
    </location>
</feature>
<feature type="transmembrane region" description="Helical" evidence="2">
    <location>
        <begin position="35"/>
        <end position="56"/>
    </location>
</feature>
<evidence type="ECO:0000313" key="4">
    <source>
        <dbReference type="Proteomes" id="UP001168098"/>
    </source>
</evidence>
<feature type="region of interest" description="Disordered" evidence="1">
    <location>
        <begin position="146"/>
        <end position="169"/>
    </location>
</feature>